<feature type="compositionally biased region" description="Low complexity" evidence="6">
    <location>
        <begin position="55"/>
        <end position="70"/>
    </location>
</feature>
<dbReference type="Pfam" id="PF00069">
    <property type="entry name" value="Pkinase"/>
    <property type="match status" value="1"/>
</dbReference>
<reference evidence="8 9" key="1">
    <citation type="journal article" date="2015" name="Sci. Rep.">
        <title>Genome of the facultative scuticociliatosis pathogen Pseudocohnilembus persalinus provides insight into its virulence through horizontal gene transfer.</title>
        <authorList>
            <person name="Xiong J."/>
            <person name="Wang G."/>
            <person name="Cheng J."/>
            <person name="Tian M."/>
            <person name="Pan X."/>
            <person name="Warren A."/>
            <person name="Jiang C."/>
            <person name="Yuan D."/>
            <person name="Miao W."/>
        </authorList>
    </citation>
    <scope>NUCLEOTIDE SEQUENCE [LARGE SCALE GENOMIC DNA]</scope>
    <source>
        <strain evidence="8">36N120E</strain>
    </source>
</reference>
<evidence type="ECO:0000313" key="8">
    <source>
        <dbReference type="EMBL" id="KRX10797.1"/>
    </source>
</evidence>
<keyword evidence="4 5" id="KW-0067">ATP-binding</keyword>
<dbReference type="GO" id="GO:0000407">
    <property type="term" value="C:phagophore assembly site"/>
    <property type="evidence" value="ECO:0007669"/>
    <property type="project" value="TreeGrafter"/>
</dbReference>
<dbReference type="SMART" id="SM00220">
    <property type="entry name" value="S_TKc"/>
    <property type="match status" value="1"/>
</dbReference>
<dbReference type="PROSITE" id="PS00107">
    <property type="entry name" value="PROTEIN_KINASE_ATP"/>
    <property type="match status" value="1"/>
</dbReference>
<dbReference type="InterPro" id="IPR045269">
    <property type="entry name" value="Atg1-like"/>
</dbReference>
<feature type="domain" description="Protein kinase" evidence="7">
    <location>
        <begin position="89"/>
        <end position="360"/>
    </location>
</feature>
<name>A0A0V0R8H5_PSEPJ</name>
<comment type="caution">
    <text evidence="8">The sequence shown here is derived from an EMBL/GenBank/DDBJ whole genome shotgun (WGS) entry which is preliminary data.</text>
</comment>
<dbReference type="GO" id="GO:0005776">
    <property type="term" value="C:autophagosome"/>
    <property type="evidence" value="ECO:0007669"/>
    <property type="project" value="TreeGrafter"/>
</dbReference>
<dbReference type="InterPro" id="IPR017441">
    <property type="entry name" value="Protein_kinase_ATP_BS"/>
</dbReference>
<evidence type="ECO:0000256" key="4">
    <source>
        <dbReference type="ARBA" id="ARBA00022840"/>
    </source>
</evidence>
<dbReference type="SUPFAM" id="SSF56112">
    <property type="entry name" value="Protein kinase-like (PK-like)"/>
    <property type="match status" value="1"/>
</dbReference>
<dbReference type="AlphaFoldDB" id="A0A0V0R8H5"/>
<dbReference type="EMBL" id="LDAU01000019">
    <property type="protein sequence ID" value="KRX10797.1"/>
    <property type="molecule type" value="Genomic_DNA"/>
</dbReference>
<dbReference type="OMA" id="NINNICY"/>
<feature type="compositionally biased region" description="Basic and acidic residues" evidence="6">
    <location>
        <begin position="473"/>
        <end position="482"/>
    </location>
</feature>
<dbReference type="PROSITE" id="PS00108">
    <property type="entry name" value="PROTEIN_KINASE_ST"/>
    <property type="match status" value="1"/>
</dbReference>
<dbReference type="GO" id="GO:0016020">
    <property type="term" value="C:membrane"/>
    <property type="evidence" value="ECO:0007669"/>
    <property type="project" value="TreeGrafter"/>
</dbReference>
<keyword evidence="9" id="KW-1185">Reference proteome</keyword>
<accession>A0A0V0R8H5</accession>
<dbReference type="PANTHER" id="PTHR24348:SF22">
    <property type="entry name" value="NON-SPECIFIC SERINE_THREONINE PROTEIN KINASE"/>
    <property type="match status" value="1"/>
</dbReference>
<dbReference type="PROSITE" id="PS50011">
    <property type="entry name" value="PROTEIN_KINASE_DOM"/>
    <property type="match status" value="1"/>
</dbReference>
<gene>
    <name evidence="8" type="ORF">PPERSA_00967</name>
</gene>
<feature type="region of interest" description="Disordered" evidence="6">
    <location>
        <begin position="622"/>
        <end position="663"/>
    </location>
</feature>
<dbReference type="GO" id="GO:0005524">
    <property type="term" value="F:ATP binding"/>
    <property type="evidence" value="ECO:0007669"/>
    <property type="project" value="UniProtKB-UniRule"/>
</dbReference>
<keyword evidence="2 5" id="KW-0547">Nucleotide-binding</keyword>
<dbReference type="GO" id="GO:0010506">
    <property type="term" value="P:regulation of autophagy"/>
    <property type="evidence" value="ECO:0007669"/>
    <property type="project" value="InterPro"/>
</dbReference>
<dbReference type="GO" id="GO:0005829">
    <property type="term" value="C:cytosol"/>
    <property type="evidence" value="ECO:0007669"/>
    <property type="project" value="TreeGrafter"/>
</dbReference>
<feature type="region of interest" description="Disordered" evidence="6">
    <location>
        <begin position="45"/>
        <end position="70"/>
    </location>
</feature>
<sequence>MSSESPQNQFDLDLNFEQNQLTQELEENGNIQLEDNDEQEIKNDNEKNKQMQDSNVNNKGNEINNNNQNIQQNSQNNLVPYKYIGNYSFSLQDVIGSGFSSNVYLGKNVNTSETVAIKVIETKKIQNEVHKYLLDTELQVLQKIESPYIVNVKNIYQTSNNTYIIMEFCNNGDLDKQIRMKTKIPENIAAKYLRQIVIGFQVKIENYKLKVIIEFQLIQELVKKRVVHRDLKPANIMLKDETAKIADFGFSEFIDSPPFKIFYNVGSPNYMAPQALRNNRYSFKSDVWSIGALYYELLTGNTPYNAPTEEKLLFYAENIPVKFPKNVLISEESKQFIKRCMTVNEDQRIAPEEMLDHPLLKKVEREIQDSLQNRQKNKKSISFHGQDLQSNKNKLSSLINSGNNKSQQNLNLQHMQQSAHAVPQGQQQQLEYNYSQKNNIQNDKIQLESSWITEAIELQKMLDSGILEYVKEKQNSNGRQRENSIPSKNLQEEKNEQSMNSERINIQLNSSNQKQDQKIIINEQNSRQIYSGKKQQQENQPNILSIQNANLPQSRASNSFNSNFYKENQQQQHQQYQLAKQSHENVPLLSVNTRDKLIFLLLKNIMIKMNKMIELTYPLKPQQRQQNQENQNASNSEINNNMNNTSFLSNKNMNFSNNKNQDSNNINNICYNQEKFAVNHYKLDNFENYLASENG</sequence>
<dbReference type="InParanoid" id="A0A0V0R8H5"/>
<dbReference type="PANTHER" id="PTHR24348">
    <property type="entry name" value="SERINE/THREONINE-PROTEIN KINASE UNC-51-RELATED"/>
    <property type="match status" value="1"/>
</dbReference>
<evidence type="ECO:0000256" key="6">
    <source>
        <dbReference type="SAM" id="MobiDB-lite"/>
    </source>
</evidence>
<evidence type="ECO:0000256" key="3">
    <source>
        <dbReference type="ARBA" id="ARBA00022777"/>
    </source>
</evidence>
<evidence type="ECO:0000256" key="2">
    <source>
        <dbReference type="ARBA" id="ARBA00022741"/>
    </source>
</evidence>
<dbReference type="GO" id="GO:0004674">
    <property type="term" value="F:protein serine/threonine kinase activity"/>
    <property type="evidence" value="ECO:0007669"/>
    <property type="project" value="InterPro"/>
</dbReference>
<dbReference type="InterPro" id="IPR000719">
    <property type="entry name" value="Prot_kinase_dom"/>
</dbReference>
<evidence type="ECO:0000313" key="9">
    <source>
        <dbReference type="Proteomes" id="UP000054937"/>
    </source>
</evidence>
<feature type="binding site" evidence="5">
    <location>
        <position position="118"/>
    </location>
    <ligand>
        <name>ATP</name>
        <dbReference type="ChEBI" id="CHEBI:30616"/>
    </ligand>
</feature>
<evidence type="ECO:0000259" key="7">
    <source>
        <dbReference type="PROSITE" id="PS50011"/>
    </source>
</evidence>
<organism evidence="8 9">
    <name type="scientific">Pseudocohnilembus persalinus</name>
    <name type="common">Ciliate</name>
    <dbReference type="NCBI Taxonomy" id="266149"/>
    <lineage>
        <taxon>Eukaryota</taxon>
        <taxon>Sar</taxon>
        <taxon>Alveolata</taxon>
        <taxon>Ciliophora</taxon>
        <taxon>Intramacronucleata</taxon>
        <taxon>Oligohymenophorea</taxon>
        <taxon>Scuticociliatia</taxon>
        <taxon>Philasterida</taxon>
        <taxon>Pseudocohnilembidae</taxon>
        <taxon>Pseudocohnilembus</taxon>
    </lineage>
</organism>
<evidence type="ECO:0000256" key="1">
    <source>
        <dbReference type="ARBA" id="ARBA00022679"/>
    </source>
</evidence>
<protein>
    <submittedName>
        <fullName evidence="8">Protein kinase-like domain</fullName>
    </submittedName>
</protein>
<evidence type="ECO:0000256" key="5">
    <source>
        <dbReference type="PROSITE-ProRule" id="PRU10141"/>
    </source>
</evidence>
<dbReference type="Gene3D" id="1.10.510.10">
    <property type="entry name" value="Transferase(Phosphotransferase) domain 1"/>
    <property type="match status" value="1"/>
</dbReference>
<feature type="region of interest" description="Disordered" evidence="6">
    <location>
        <begin position="473"/>
        <end position="499"/>
    </location>
</feature>
<dbReference type="InterPro" id="IPR011009">
    <property type="entry name" value="Kinase-like_dom_sf"/>
</dbReference>
<keyword evidence="3 8" id="KW-0418">Kinase</keyword>
<keyword evidence="1" id="KW-0808">Transferase</keyword>
<dbReference type="GO" id="GO:0000045">
    <property type="term" value="P:autophagosome assembly"/>
    <property type="evidence" value="ECO:0007669"/>
    <property type="project" value="TreeGrafter"/>
</dbReference>
<dbReference type="InterPro" id="IPR008271">
    <property type="entry name" value="Ser/Thr_kinase_AS"/>
</dbReference>
<proteinExistence type="predicted"/>
<dbReference type="Proteomes" id="UP000054937">
    <property type="component" value="Unassembled WGS sequence"/>
</dbReference>